<dbReference type="Proteomes" id="UP000288805">
    <property type="component" value="Unassembled WGS sequence"/>
</dbReference>
<proteinExistence type="predicted"/>
<evidence type="ECO:0000313" key="2">
    <source>
        <dbReference type="EMBL" id="RVW29889.1"/>
    </source>
</evidence>
<evidence type="ECO:0000313" key="3">
    <source>
        <dbReference type="Proteomes" id="UP000288805"/>
    </source>
</evidence>
<dbReference type="AlphaFoldDB" id="A0A438D336"/>
<comment type="caution">
    <text evidence="2">The sequence shown here is derived from an EMBL/GenBank/DDBJ whole genome shotgun (WGS) entry which is preliminary data.</text>
</comment>
<dbReference type="SUPFAM" id="SSF56672">
    <property type="entry name" value="DNA/RNA polymerases"/>
    <property type="match status" value="1"/>
</dbReference>
<evidence type="ECO:0000256" key="1">
    <source>
        <dbReference type="SAM" id="MobiDB-lite"/>
    </source>
</evidence>
<dbReference type="CDD" id="cd09272">
    <property type="entry name" value="RNase_HI_RT_Ty1"/>
    <property type="match status" value="1"/>
</dbReference>
<name>A0A438D336_VITVI</name>
<protein>
    <submittedName>
        <fullName evidence="2">Retrovirus-related Pol polyprotein from transposon RE1</fullName>
    </submittedName>
</protein>
<dbReference type="PANTHER" id="PTHR11439">
    <property type="entry name" value="GAG-POL-RELATED RETROTRANSPOSON"/>
    <property type="match status" value="1"/>
</dbReference>
<dbReference type="EMBL" id="QGNW01001823">
    <property type="protein sequence ID" value="RVW29889.1"/>
    <property type="molecule type" value="Genomic_DNA"/>
</dbReference>
<reference evidence="2 3" key="1">
    <citation type="journal article" date="2018" name="PLoS Genet.">
        <title>Population sequencing reveals clonal diversity and ancestral inbreeding in the grapevine cultivar Chardonnay.</title>
        <authorList>
            <person name="Roach M.J."/>
            <person name="Johnson D.L."/>
            <person name="Bohlmann J."/>
            <person name="van Vuuren H.J."/>
            <person name="Jones S.J."/>
            <person name="Pretorius I.S."/>
            <person name="Schmidt S.A."/>
            <person name="Borneman A.R."/>
        </authorList>
    </citation>
    <scope>NUCLEOTIDE SEQUENCE [LARGE SCALE GENOMIC DNA]</scope>
    <source>
        <strain evidence="3">cv. Chardonnay</strain>
        <tissue evidence="2">Leaf</tissue>
    </source>
</reference>
<dbReference type="InterPro" id="IPR043502">
    <property type="entry name" value="DNA/RNA_pol_sf"/>
</dbReference>
<gene>
    <name evidence="2" type="primary">RE1_3428</name>
    <name evidence="2" type="ORF">CK203_102259</name>
</gene>
<organism evidence="2 3">
    <name type="scientific">Vitis vinifera</name>
    <name type="common">Grape</name>
    <dbReference type="NCBI Taxonomy" id="29760"/>
    <lineage>
        <taxon>Eukaryota</taxon>
        <taxon>Viridiplantae</taxon>
        <taxon>Streptophyta</taxon>
        <taxon>Embryophyta</taxon>
        <taxon>Tracheophyta</taxon>
        <taxon>Spermatophyta</taxon>
        <taxon>Magnoliopsida</taxon>
        <taxon>eudicotyledons</taxon>
        <taxon>Gunneridae</taxon>
        <taxon>Pentapetalae</taxon>
        <taxon>rosids</taxon>
        <taxon>Vitales</taxon>
        <taxon>Vitaceae</taxon>
        <taxon>Viteae</taxon>
        <taxon>Vitis</taxon>
    </lineage>
</organism>
<dbReference type="PANTHER" id="PTHR11439:SF489">
    <property type="entry name" value="RNA-DIRECTED DNA POLYMERASE"/>
    <property type="match status" value="1"/>
</dbReference>
<feature type="region of interest" description="Disordered" evidence="1">
    <location>
        <begin position="1"/>
        <end position="22"/>
    </location>
</feature>
<accession>A0A438D336</accession>
<sequence>MQAAKPVHTPLPTSSSPIKLLSGSPLSDPMEYRTIVGSLQYLSLTRPNISFVVNKMPQFMHQPIDEHWTLVKRILRYLNGTINDGFLLHRTSLLSLHAFSGSIHVFSDADWASNKDDYSSTGAYLVYLGSNLISWSSKKQKTMARSSTETKYHSVAATTAELY</sequence>